<dbReference type="PANTHER" id="PTHR37542">
    <property type="entry name" value="HELO DOMAIN-CONTAINING PROTEIN-RELATED"/>
    <property type="match status" value="1"/>
</dbReference>
<dbReference type="Proteomes" id="UP000717696">
    <property type="component" value="Unassembled WGS sequence"/>
</dbReference>
<proteinExistence type="predicted"/>
<keyword evidence="4" id="KW-1185">Reference proteome</keyword>
<dbReference type="Gene3D" id="1.10.510.10">
    <property type="entry name" value="Transferase(Phosphotransferase) domain 1"/>
    <property type="match status" value="1"/>
</dbReference>
<dbReference type="EMBL" id="JAGMUU010000028">
    <property type="protein sequence ID" value="KAH7120438.1"/>
    <property type="molecule type" value="Genomic_DNA"/>
</dbReference>
<gene>
    <name evidence="3" type="ORF">B0J13DRAFT_567930</name>
</gene>
<dbReference type="AlphaFoldDB" id="A0A9P9IFX0"/>
<dbReference type="GO" id="GO:0004672">
    <property type="term" value="F:protein kinase activity"/>
    <property type="evidence" value="ECO:0007669"/>
    <property type="project" value="InterPro"/>
</dbReference>
<name>A0A9P9IFX0_9HYPO</name>
<dbReference type="OrthoDB" id="1911848at2759"/>
<accession>A0A9P9IFX0</accession>
<feature type="compositionally biased region" description="Polar residues" evidence="1">
    <location>
        <begin position="243"/>
        <end position="252"/>
    </location>
</feature>
<evidence type="ECO:0000313" key="4">
    <source>
        <dbReference type="Proteomes" id="UP000717696"/>
    </source>
</evidence>
<evidence type="ECO:0000313" key="3">
    <source>
        <dbReference type="EMBL" id="KAH7120438.1"/>
    </source>
</evidence>
<feature type="domain" description="Protein kinase" evidence="2">
    <location>
        <begin position="194"/>
        <end position="578"/>
    </location>
</feature>
<evidence type="ECO:0000256" key="1">
    <source>
        <dbReference type="SAM" id="MobiDB-lite"/>
    </source>
</evidence>
<reference evidence="3" key="1">
    <citation type="journal article" date="2021" name="Nat. Commun.">
        <title>Genetic determinants of endophytism in the Arabidopsis root mycobiome.</title>
        <authorList>
            <person name="Mesny F."/>
            <person name="Miyauchi S."/>
            <person name="Thiergart T."/>
            <person name="Pickel B."/>
            <person name="Atanasova L."/>
            <person name="Karlsson M."/>
            <person name="Huettel B."/>
            <person name="Barry K.W."/>
            <person name="Haridas S."/>
            <person name="Chen C."/>
            <person name="Bauer D."/>
            <person name="Andreopoulos W."/>
            <person name="Pangilinan J."/>
            <person name="LaButti K."/>
            <person name="Riley R."/>
            <person name="Lipzen A."/>
            <person name="Clum A."/>
            <person name="Drula E."/>
            <person name="Henrissat B."/>
            <person name="Kohler A."/>
            <person name="Grigoriev I.V."/>
            <person name="Martin F.M."/>
            <person name="Hacquard S."/>
        </authorList>
    </citation>
    <scope>NUCLEOTIDE SEQUENCE</scope>
    <source>
        <strain evidence="3">MPI-CAGE-AT-0021</strain>
    </source>
</reference>
<comment type="caution">
    <text evidence="3">The sequence shown here is derived from an EMBL/GenBank/DDBJ whole genome shotgun (WGS) entry which is preliminary data.</text>
</comment>
<evidence type="ECO:0000259" key="2">
    <source>
        <dbReference type="PROSITE" id="PS50011"/>
    </source>
</evidence>
<protein>
    <recommendedName>
        <fullName evidence="2">Protein kinase domain-containing protein</fullName>
    </recommendedName>
</protein>
<sequence length="591" mass="67638">MEYYTTASTAIRDIYAVTVFICTVINDMKEYKEELSDTQKQIDYEFCFVETFKYLFFDGDGAPQWYAGLPKNLARSVHDVLIELQNSLAKYKVIAIQHGMDVSWGELVLESMASKEPTDSQHVAVVVAVEKETVATGQDNAPVEKSKRIARAQDKIKSRILEVKTKFEWALFQKAQIRDLLKQYQGYTKKLNRVMTLILLAEGRLGAWTRGNLNINSKMLHDLGLAKIAARQTRAESEPPSDFNASGGTFTPDSDLKRTQTTYQVGEYETDGFNTNSFRVILERHDLAIYDENKTKEEKQAMRLKLVRSLAWMLRETDPSTVSHEKVKDGATPMYILGCLGYHQEDKSFSLFYELPDKAVSKPETLYDLMKDSKSKPALGDRYFLAWALASTLFNIHSSGWVHKNISSKSILVFRQGGRLVPYIAGWTVARPQTKEYRDMSKVEDRMEEDKAVDAKDIEKFKATLEPELYQHPKRYRTAEENFKNEHDIYSVGVVLLEIGLWSIMLRVLERGINQVAKKEKYPSSTEVEGAVYKETQKLKLSQQMGSEYAKLVQACLRNEFGVRVDNKKSTDLTGQFFEIVVEKLRLGTMF</sequence>
<feature type="region of interest" description="Disordered" evidence="1">
    <location>
        <begin position="234"/>
        <end position="256"/>
    </location>
</feature>
<dbReference type="SUPFAM" id="SSF56112">
    <property type="entry name" value="Protein kinase-like (PK-like)"/>
    <property type="match status" value="1"/>
</dbReference>
<dbReference type="PANTHER" id="PTHR37542:SF1">
    <property type="entry name" value="PRION-INHIBITION AND PROPAGATION HELO DOMAIN-CONTAINING PROTEIN"/>
    <property type="match status" value="1"/>
</dbReference>
<dbReference type="PROSITE" id="PS50011">
    <property type="entry name" value="PROTEIN_KINASE_DOM"/>
    <property type="match status" value="1"/>
</dbReference>
<dbReference type="GO" id="GO:0005524">
    <property type="term" value="F:ATP binding"/>
    <property type="evidence" value="ECO:0007669"/>
    <property type="project" value="InterPro"/>
</dbReference>
<organism evidence="3 4">
    <name type="scientific">Dactylonectria estremocensis</name>
    <dbReference type="NCBI Taxonomy" id="1079267"/>
    <lineage>
        <taxon>Eukaryota</taxon>
        <taxon>Fungi</taxon>
        <taxon>Dikarya</taxon>
        <taxon>Ascomycota</taxon>
        <taxon>Pezizomycotina</taxon>
        <taxon>Sordariomycetes</taxon>
        <taxon>Hypocreomycetidae</taxon>
        <taxon>Hypocreales</taxon>
        <taxon>Nectriaceae</taxon>
        <taxon>Dactylonectria</taxon>
    </lineage>
</organism>
<dbReference type="InterPro" id="IPR000719">
    <property type="entry name" value="Prot_kinase_dom"/>
</dbReference>
<dbReference type="InterPro" id="IPR011009">
    <property type="entry name" value="Kinase-like_dom_sf"/>
</dbReference>